<dbReference type="InterPro" id="IPR037138">
    <property type="entry name" value="His_deacetylse_dom_sf"/>
</dbReference>
<dbReference type="EMBL" id="CABL01000019">
    <property type="protein sequence ID" value="CBH76344.1"/>
    <property type="molecule type" value="Genomic_DNA"/>
</dbReference>
<protein>
    <submittedName>
        <fullName evidence="2">Putative Deacetylase</fullName>
    </submittedName>
</protein>
<dbReference type="SUPFAM" id="SSF52768">
    <property type="entry name" value="Arginase/deacetylase"/>
    <property type="match status" value="1"/>
</dbReference>
<dbReference type="GO" id="GO:0040029">
    <property type="term" value="P:epigenetic regulation of gene expression"/>
    <property type="evidence" value="ECO:0007669"/>
    <property type="project" value="TreeGrafter"/>
</dbReference>
<name>E6PIQ3_9ZZZZ</name>
<dbReference type="PANTHER" id="PTHR10625:SF10">
    <property type="entry name" value="HISTONE DEACETYLASE HDAC1"/>
    <property type="match status" value="1"/>
</dbReference>
<reference evidence="2" key="1">
    <citation type="submission" date="2009-10" db="EMBL/GenBank/DDBJ databases">
        <title>Diversity of trophic interactions inside an arsenic-rich microbial ecosystem.</title>
        <authorList>
            <person name="Bertin P.N."/>
            <person name="Heinrich-Salmeron A."/>
            <person name="Pelletier E."/>
            <person name="Goulhen-Chollet F."/>
            <person name="Arsene-Ploetze F."/>
            <person name="Gallien S."/>
            <person name="Calteau A."/>
            <person name="Vallenet D."/>
            <person name="Casiot C."/>
            <person name="Chane-Woon-Ming B."/>
            <person name="Giloteaux L."/>
            <person name="Barakat M."/>
            <person name="Bonnefoy V."/>
            <person name="Bruneel O."/>
            <person name="Chandler M."/>
            <person name="Cleiss J."/>
            <person name="Duran R."/>
            <person name="Elbaz-Poulichet F."/>
            <person name="Fonknechten N."/>
            <person name="Lauga B."/>
            <person name="Mornico D."/>
            <person name="Ortet P."/>
            <person name="Schaeffer C."/>
            <person name="Siguier P."/>
            <person name="Alexander Thil Smith A."/>
            <person name="Van Dorsselaer A."/>
            <person name="Weissenbach J."/>
            <person name="Medigue C."/>
            <person name="Le Paslier D."/>
        </authorList>
    </citation>
    <scope>NUCLEOTIDE SEQUENCE</scope>
</reference>
<dbReference type="Pfam" id="PF00850">
    <property type="entry name" value="Hist_deacetyl"/>
    <property type="match status" value="1"/>
</dbReference>
<sequence length="334" mass="35222">MRVVTDIALGAHLRGSAHPESPDRVERVAAALRANSGIFMLEESFEADDATLALVHPQRYIDLVARECEAAEGFGDLSTGDVLIDSSSFSVARRAVGSALRAFERTQGDGAPSFALVRPPGHHAEPARGMGFCIFNNVGIVARSIHANTGARVAILDIDYHHGNGTQALVGEGISYLSSHAWPAYPGSGGPGEQARSASGDVLVNLPIDPRGISTEGFVALWERVAIFLERDLRPEAIVVSAGFDYVRGDPVGDLGIDRSAAGSLARIFARIAGRLDAPLLYVLEGGYDIENVTESILEIAAVHDAGAAGESGASASAIPERLRGILERVERLP</sequence>
<dbReference type="PRINTS" id="PR01270">
    <property type="entry name" value="HDASUPER"/>
</dbReference>
<dbReference type="CDD" id="cd09992">
    <property type="entry name" value="HDAC_classII"/>
    <property type="match status" value="1"/>
</dbReference>
<proteinExistence type="predicted"/>
<dbReference type="GO" id="GO:0004407">
    <property type="term" value="F:histone deacetylase activity"/>
    <property type="evidence" value="ECO:0007669"/>
    <property type="project" value="TreeGrafter"/>
</dbReference>
<dbReference type="InterPro" id="IPR000286">
    <property type="entry name" value="HDACs"/>
</dbReference>
<organism evidence="2">
    <name type="scientific">mine drainage metagenome</name>
    <dbReference type="NCBI Taxonomy" id="410659"/>
    <lineage>
        <taxon>unclassified sequences</taxon>
        <taxon>metagenomes</taxon>
        <taxon>ecological metagenomes</taxon>
    </lineage>
</organism>
<dbReference type="PANTHER" id="PTHR10625">
    <property type="entry name" value="HISTONE DEACETYLASE HDAC1-RELATED"/>
    <property type="match status" value="1"/>
</dbReference>
<feature type="domain" description="Histone deacetylase" evidence="1">
    <location>
        <begin position="18"/>
        <end position="300"/>
    </location>
</feature>
<dbReference type="AlphaFoldDB" id="E6PIQ3"/>
<dbReference type="InterPro" id="IPR023801">
    <property type="entry name" value="His_deacetylse_dom"/>
</dbReference>
<evidence type="ECO:0000259" key="1">
    <source>
        <dbReference type="Pfam" id="PF00850"/>
    </source>
</evidence>
<comment type="caution">
    <text evidence="2">The sequence shown here is derived from an EMBL/GenBank/DDBJ whole genome shotgun (WGS) entry which is preliminary data.</text>
</comment>
<accession>E6PIQ3</accession>
<dbReference type="Gene3D" id="3.40.800.20">
    <property type="entry name" value="Histone deacetylase domain"/>
    <property type="match status" value="1"/>
</dbReference>
<gene>
    <name evidence="2" type="ORF">CARN1_0824</name>
</gene>
<evidence type="ECO:0000313" key="2">
    <source>
        <dbReference type="EMBL" id="CBH76344.1"/>
    </source>
</evidence>
<dbReference type="InterPro" id="IPR023696">
    <property type="entry name" value="Ureohydrolase_dom_sf"/>
</dbReference>